<reference evidence="2 3" key="1">
    <citation type="submission" date="2018-11" db="EMBL/GenBank/DDBJ databases">
        <authorList>
            <consortium name="Pathogen Informatics"/>
        </authorList>
    </citation>
    <scope>NUCLEOTIDE SEQUENCE [LARGE SCALE GENOMIC DNA]</scope>
</reference>
<dbReference type="EMBL" id="UYRV01004824">
    <property type="protein sequence ID" value="VDK51978.1"/>
    <property type="molecule type" value="Genomic_DNA"/>
</dbReference>
<keyword evidence="3" id="KW-1185">Reference proteome</keyword>
<keyword evidence="1" id="KW-0812">Transmembrane</keyword>
<dbReference type="AlphaFoldDB" id="A0A3P6SDE4"/>
<evidence type="ECO:0000313" key="3">
    <source>
        <dbReference type="Proteomes" id="UP000271889"/>
    </source>
</evidence>
<dbReference type="OrthoDB" id="5848060at2759"/>
<protein>
    <submittedName>
        <fullName evidence="2">Uncharacterized protein</fullName>
    </submittedName>
</protein>
<feature type="transmembrane region" description="Helical" evidence="1">
    <location>
        <begin position="45"/>
        <end position="71"/>
    </location>
</feature>
<gene>
    <name evidence="2" type="ORF">CGOC_LOCUS2212</name>
</gene>
<keyword evidence="1" id="KW-1133">Transmembrane helix</keyword>
<organism evidence="2 3">
    <name type="scientific">Cylicostephanus goldi</name>
    <name type="common">Nematode worm</name>
    <dbReference type="NCBI Taxonomy" id="71465"/>
    <lineage>
        <taxon>Eukaryota</taxon>
        <taxon>Metazoa</taxon>
        <taxon>Ecdysozoa</taxon>
        <taxon>Nematoda</taxon>
        <taxon>Chromadorea</taxon>
        <taxon>Rhabditida</taxon>
        <taxon>Rhabditina</taxon>
        <taxon>Rhabditomorpha</taxon>
        <taxon>Strongyloidea</taxon>
        <taxon>Strongylidae</taxon>
        <taxon>Cylicostephanus</taxon>
    </lineage>
</organism>
<proteinExistence type="predicted"/>
<evidence type="ECO:0000313" key="2">
    <source>
        <dbReference type="EMBL" id="VDK51978.1"/>
    </source>
</evidence>
<evidence type="ECO:0000256" key="1">
    <source>
        <dbReference type="SAM" id="Phobius"/>
    </source>
</evidence>
<accession>A0A3P6SDE4</accession>
<dbReference type="Proteomes" id="UP000271889">
    <property type="component" value="Unassembled WGS sequence"/>
</dbReference>
<sequence>MGSSSVEPKSPTNSFRVQRKAAVGRLRARSEHYLWLFGQMHAKRLLVFAHLLFLALSVWLMCVCAVGFTGFPVPGLDGFLPFDMPARESLREGDNESL</sequence>
<keyword evidence="1" id="KW-0472">Membrane</keyword>
<name>A0A3P6SDE4_CYLGO</name>